<evidence type="ECO:0000256" key="2">
    <source>
        <dbReference type="ARBA" id="ARBA00023125"/>
    </source>
</evidence>
<dbReference type="InterPro" id="IPR010982">
    <property type="entry name" value="Lambda_DNA-bd_dom_sf"/>
</dbReference>
<dbReference type="CDD" id="cd06267">
    <property type="entry name" value="PBP1_LacI_sugar_binding-like"/>
    <property type="match status" value="1"/>
</dbReference>
<dbReference type="GO" id="GO:0000976">
    <property type="term" value="F:transcription cis-regulatory region binding"/>
    <property type="evidence" value="ECO:0007669"/>
    <property type="project" value="TreeGrafter"/>
</dbReference>
<feature type="domain" description="HTH cro/C1-type" evidence="5">
    <location>
        <begin position="3"/>
        <end position="48"/>
    </location>
</feature>
<dbReference type="EMBL" id="JACHON010000002">
    <property type="protein sequence ID" value="MBB6512260.1"/>
    <property type="molecule type" value="Genomic_DNA"/>
</dbReference>
<dbReference type="AlphaFoldDB" id="A0A841RE36"/>
<comment type="caution">
    <text evidence="6">The sequence shown here is derived from an EMBL/GenBank/DDBJ whole genome shotgun (WGS) entry which is preliminary data.</text>
</comment>
<dbReference type="SUPFAM" id="SSF47413">
    <property type="entry name" value="lambda repressor-like DNA-binding domains"/>
    <property type="match status" value="1"/>
</dbReference>
<dbReference type="PROSITE" id="PS50932">
    <property type="entry name" value="HTH_LACI_2"/>
    <property type="match status" value="1"/>
</dbReference>
<evidence type="ECO:0000313" key="6">
    <source>
        <dbReference type="EMBL" id="MBB6512260.1"/>
    </source>
</evidence>
<dbReference type="PANTHER" id="PTHR30146">
    <property type="entry name" value="LACI-RELATED TRANSCRIPTIONAL REPRESSOR"/>
    <property type="match status" value="1"/>
</dbReference>
<dbReference type="PROSITE" id="PS50943">
    <property type="entry name" value="HTH_CROC1"/>
    <property type="match status" value="1"/>
</dbReference>
<keyword evidence="3" id="KW-0804">Transcription</keyword>
<sequence length="336" mass="37277">MTKWTIRDIAEMAGVSPGTVSKVINQTGSLSPKTIEKVKKVIDETGYVPSFSAKALATKKSNLIGLIYAGEVHVEFAHPFFNSVINSFKNTIGQLGYDLLMFSNPSFNNGIEDYVARCKHYQLDGCLIVTGERVEGAIYDLDQSDIPTVGIDLKLTGKQSSYITTDNAKISNLVVRYFHELGLKKLAFIGGQEESLITATRKEAFLQSLKLSKMETSSEWIRFGDYFEESGYEQMKHILDSDSLPEAVFAVSDMMALGAIEAIKERGLRVPEDIRVIGCDDIDACRYSEPALATVKQDQLEIGERAAEILHDLINGEKVEPCYLVDPEIVIRKSAR</sequence>
<dbReference type="Gene3D" id="3.40.50.2300">
    <property type="match status" value="2"/>
</dbReference>
<feature type="domain" description="HTH lacI-type" evidence="4">
    <location>
        <begin position="5"/>
        <end position="58"/>
    </location>
</feature>
<dbReference type="PROSITE" id="PS00356">
    <property type="entry name" value="HTH_LACI_1"/>
    <property type="match status" value="1"/>
</dbReference>
<keyword evidence="7" id="KW-1185">Reference proteome</keyword>
<dbReference type="GO" id="GO:0003700">
    <property type="term" value="F:DNA-binding transcription factor activity"/>
    <property type="evidence" value="ECO:0007669"/>
    <property type="project" value="TreeGrafter"/>
</dbReference>
<gene>
    <name evidence="6" type="ORF">GGQ92_001041</name>
</gene>
<proteinExistence type="predicted"/>
<dbReference type="CDD" id="cd01392">
    <property type="entry name" value="HTH_LacI"/>
    <property type="match status" value="1"/>
</dbReference>
<protein>
    <submittedName>
        <fullName evidence="6">LacI family transcriptional regulator</fullName>
    </submittedName>
</protein>
<dbReference type="InterPro" id="IPR046335">
    <property type="entry name" value="LacI/GalR-like_sensor"/>
</dbReference>
<dbReference type="Gene3D" id="1.10.260.40">
    <property type="entry name" value="lambda repressor-like DNA-binding domains"/>
    <property type="match status" value="1"/>
</dbReference>
<dbReference type="InterPro" id="IPR028082">
    <property type="entry name" value="Peripla_BP_I"/>
</dbReference>
<evidence type="ECO:0000256" key="1">
    <source>
        <dbReference type="ARBA" id="ARBA00023015"/>
    </source>
</evidence>
<evidence type="ECO:0000313" key="7">
    <source>
        <dbReference type="Proteomes" id="UP000572212"/>
    </source>
</evidence>
<name>A0A841RE36_9BACI</name>
<dbReference type="Proteomes" id="UP000572212">
    <property type="component" value="Unassembled WGS sequence"/>
</dbReference>
<dbReference type="Pfam" id="PF00356">
    <property type="entry name" value="LacI"/>
    <property type="match status" value="1"/>
</dbReference>
<keyword evidence="1" id="KW-0805">Transcription regulation</keyword>
<evidence type="ECO:0000256" key="3">
    <source>
        <dbReference type="ARBA" id="ARBA00023163"/>
    </source>
</evidence>
<dbReference type="SMART" id="SM00354">
    <property type="entry name" value="HTH_LACI"/>
    <property type="match status" value="1"/>
</dbReference>
<dbReference type="PANTHER" id="PTHR30146:SF109">
    <property type="entry name" value="HTH-TYPE TRANSCRIPTIONAL REGULATOR GALS"/>
    <property type="match status" value="1"/>
</dbReference>
<dbReference type="Pfam" id="PF13377">
    <property type="entry name" value="Peripla_BP_3"/>
    <property type="match status" value="1"/>
</dbReference>
<dbReference type="PRINTS" id="PR00036">
    <property type="entry name" value="HTHLACI"/>
</dbReference>
<dbReference type="InterPro" id="IPR000843">
    <property type="entry name" value="HTH_LacI"/>
</dbReference>
<dbReference type="RefSeq" id="WP_184245296.1">
    <property type="nucleotide sequence ID" value="NZ_BAAACU010000002.1"/>
</dbReference>
<keyword evidence="2" id="KW-0238">DNA-binding</keyword>
<evidence type="ECO:0000259" key="5">
    <source>
        <dbReference type="PROSITE" id="PS50943"/>
    </source>
</evidence>
<organism evidence="6 7">
    <name type="scientific">Gracilibacillus halotolerans</name>
    <dbReference type="NCBI Taxonomy" id="74386"/>
    <lineage>
        <taxon>Bacteria</taxon>
        <taxon>Bacillati</taxon>
        <taxon>Bacillota</taxon>
        <taxon>Bacilli</taxon>
        <taxon>Bacillales</taxon>
        <taxon>Bacillaceae</taxon>
        <taxon>Gracilibacillus</taxon>
    </lineage>
</organism>
<evidence type="ECO:0000259" key="4">
    <source>
        <dbReference type="PROSITE" id="PS50932"/>
    </source>
</evidence>
<dbReference type="SUPFAM" id="SSF53822">
    <property type="entry name" value="Periplasmic binding protein-like I"/>
    <property type="match status" value="1"/>
</dbReference>
<accession>A0A841RE36</accession>
<dbReference type="InterPro" id="IPR001387">
    <property type="entry name" value="Cro/C1-type_HTH"/>
</dbReference>
<reference evidence="6 7" key="1">
    <citation type="submission" date="2020-08" db="EMBL/GenBank/DDBJ databases">
        <title>Genomic Encyclopedia of Type Strains, Phase IV (KMG-IV): sequencing the most valuable type-strain genomes for metagenomic binning, comparative biology and taxonomic classification.</title>
        <authorList>
            <person name="Goeker M."/>
        </authorList>
    </citation>
    <scope>NUCLEOTIDE SEQUENCE [LARGE SCALE GENOMIC DNA]</scope>
    <source>
        <strain evidence="6 7">DSM 11805</strain>
    </source>
</reference>